<dbReference type="EMBL" id="AFAA02000033">
    <property type="protein sequence ID" value="EII33339.1"/>
    <property type="molecule type" value="Genomic_DNA"/>
</dbReference>
<sequence>MASPVFGYRAGRSFKAIMQCTFTSSLLTLFKIRIPPHL</sequence>
<reference evidence="1 2" key="1">
    <citation type="submission" date="2011-12" db="EMBL/GenBank/DDBJ databases">
        <authorList>
            <person name="Brinkac L."/>
            <person name="Radune D."/>
            <person name="Sanka R."/>
            <person name="Selengut J."/>
            <person name="DebRoy C."/>
            <person name="Feng P."/>
            <person name="Fratamico P.M."/>
            <person name="Kapur V."/>
            <person name="Kariyawasam S."/>
            <person name="Losada L."/>
            <person name="Nierman W.C."/>
            <person name="Nelson K."/>
        </authorList>
    </citation>
    <scope>NUCLEOTIDE SEQUENCE [LARGE SCALE GENOMIC DNA]</scope>
    <source>
        <strain evidence="1 2">4.0967</strain>
    </source>
</reference>
<name>A0AAN3V254_ECOLX</name>
<comment type="caution">
    <text evidence="1">The sequence shown here is derived from an EMBL/GenBank/DDBJ whole genome shotgun (WGS) entry which is preliminary data.</text>
</comment>
<evidence type="ECO:0000313" key="2">
    <source>
        <dbReference type="Proteomes" id="UP000003866"/>
    </source>
</evidence>
<protein>
    <submittedName>
        <fullName evidence="1">Uncharacterized protein</fullName>
    </submittedName>
</protein>
<gene>
    <name evidence="1" type="ORF">EC40967_5475</name>
</gene>
<organism evidence="1 2">
    <name type="scientific">Escherichia coli 4.0967</name>
    <dbReference type="NCBI Taxonomy" id="869687"/>
    <lineage>
        <taxon>Bacteria</taxon>
        <taxon>Pseudomonadati</taxon>
        <taxon>Pseudomonadota</taxon>
        <taxon>Gammaproteobacteria</taxon>
        <taxon>Enterobacterales</taxon>
        <taxon>Enterobacteriaceae</taxon>
        <taxon>Escherichia</taxon>
    </lineage>
</organism>
<dbReference type="Proteomes" id="UP000003866">
    <property type="component" value="Unassembled WGS sequence"/>
</dbReference>
<dbReference type="AlphaFoldDB" id="A0AAN3V254"/>
<proteinExistence type="predicted"/>
<evidence type="ECO:0000313" key="1">
    <source>
        <dbReference type="EMBL" id="EII33339.1"/>
    </source>
</evidence>
<accession>A0AAN3V254</accession>